<gene>
    <name evidence="7" type="primary">mltG</name>
    <name evidence="8" type="ordered locus">Acid_7013</name>
</gene>
<dbReference type="GO" id="GO:0005886">
    <property type="term" value="C:plasma membrane"/>
    <property type="evidence" value="ECO:0007669"/>
    <property type="project" value="UniProtKB-UniRule"/>
</dbReference>
<accession>Q01QZ4</accession>
<sequence length="329" mass="36341" precursor="true">MKLLRRLGVVILLIAAAGGFAAWRLAQPYSGFQGETFVEFPRGTGTRAMGEQLARAGVVRSQWEFLLARWASGARVLQAGEYKFDHAASPLEVVGRIARGDIFYYELVVPEGRNLFDIGASVEQLGVFPAAKFLQAARNPAMIHDLDPEAPTLEGYLFPDTYRLARKTTPEQLCRTMTGKFRAAWKSLHTEADVHHTVTLASLVEKEGKLAEERPRIAAVFENRLKIGMKLDCDPTTIYAALLQDRYHGVIHRSDLDSDQAYNTYRHAGLPPGPIANPGLASMRATLEPANSDSLYFVARADGSGGHEFSSNIAAHTSAVERYRRALRK</sequence>
<evidence type="ECO:0000256" key="2">
    <source>
        <dbReference type="ARBA" id="ARBA00022692"/>
    </source>
</evidence>
<dbReference type="GO" id="GO:0008932">
    <property type="term" value="F:lytic endotransglycosylase activity"/>
    <property type="evidence" value="ECO:0007669"/>
    <property type="project" value="UniProtKB-UniRule"/>
</dbReference>
<keyword evidence="1 7" id="KW-1003">Cell membrane</keyword>
<dbReference type="HOGENOM" id="CLU_025574_2_0_0"/>
<comment type="similarity">
    <text evidence="7">Belongs to the transglycosylase MltG family.</text>
</comment>
<dbReference type="Pfam" id="PF02618">
    <property type="entry name" value="YceG"/>
    <property type="match status" value="1"/>
</dbReference>
<proteinExistence type="inferred from homology"/>
<keyword evidence="6 7" id="KW-0961">Cell wall biogenesis/degradation</keyword>
<evidence type="ECO:0000256" key="6">
    <source>
        <dbReference type="ARBA" id="ARBA00023316"/>
    </source>
</evidence>
<dbReference type="NCBIfam" id="TIGR00247">
    <property type="entry name" value="endolytic transglycosylase MltG"/>
    <property type="match status" value="1"/>
</dbReference>
<dbReference type="OrthoDB" id="9814591at2"/>
<dbReference type="HAMAP" id="MF_02065">
    <property type="entry name" value="MltG"/>
    <property type="match status" value="1"/>
</dbReference>
<dbReference type="PANTHER" id="PTHR30518:SF2">
    <property type="entry name" value="ENDOLYTIC MUREIN TRANSGLYCOSYLASE"/>
    <property type="match status" value="1"/>
</dbReference>
<dbReference type="eggNOG" id="COG1559">
    <property type="taxonomic scope" value="Bacteria"/>
</dbReference>
<organism evidence="8">
    <name type="scientific">Solibacter usitatus (strain Ellin6076)</name>
    <dbReference type="NCBI Taxonomy" id="234267"/>
    <lineage>
        <taxon>Bacteria</taxon>
        <taxon>Pseudomonadati</taxon>
        <taxon>Acidobacteriota</taxon>
        <taxon>Terriglobia</taxon>
        <taxon>Bryobacterales</taxon>
        <taxon>Solibacteraceae</taxon>
        <taxon>Candidatus Solibacter</taxon>
    </lineage>
</organism>
<dbReference type="STRING" id="234267.Acid_7013"/>
<dbReference type="EC" id="4.2.2.29" evidence="7"/>
<evidence type="ECO:0000256" key="3">
    <source>
        <dbReference type="ARBA" id="ARBA00022989"/>
    </source>
</evidence>
<dbReference type="PANTHER" id="PTHR30518">
    <property type="entry name" value="ENDOLYTIC MUREIN TRANSGLYCOSYLASE"/>
    <property type="match status" value="1"/>
</dbReference>
<evidence type="ECO:0000313" key="8">
    <source>
        <dbReference type="EMBL" id="ABJ87926.1"/>
    </source>
</evidence>
<dbReference type="GO" id="GO:0009252">
    <property type="term" value="P:peptidoglycan biosynthetic process"/>
    <property type="evidence" value="ECO:0007669"/>
    <property type="project" value="UniProtKB-UniRule"/>
</dbReference>
<dbReference type="InterPro" id="IPR003770">
    <property type="entry name" value="MLTG-like"/>
</dbReference>
<evidence type="ECO:0000256" key="1">
    <source>
        <dbReference type="ARBA" id="ARBA00022475"/>
    </source>
</evidence>
<keyword evidence="4 7" id="KW-0472">Membrane</keyword>
<dbReference type="KEGG" id="sus:Acid_7013"/>
<dbReference type="CDD" id="cd08010">
    <property type="entry name" value="MltG_like"/>
    <property type="match status" value="1"/>
</dbReference>
<reference evidence="8" key="1">
    <citation type="submission" date="2006-10" db="EMBL/GenBank/DDBJ databases">
        <title>Complete sequence of Solibacter usitatus Ellin6076.</title>
        <authorList>
            <consortium name="US DOE Joint Genome Institute"/>
            <person name="Copeland A."/>
            <person name="Lucas S."/>
            <person name="Lapidus A."/>
            <person name="Barry K."/>
            <person name="Detter J.C."/>
            <person name="Glavina del Rio T."/>
            <person name="Hammon N."/>
            <person name="Israni S."/>
            <person name="Dalin E."/>
            <person name="Tice H."/>
            <person name="Pitluck S."/>
            <person name="Thompson L.S."/>
            <person name="Brettin T."/>
            <person name="Bruce D."/>
            <person name="Han C."/>
            <person name="Tapia R."/>
            <person name="Gilna P."/>
            <person name="Schmutz J."/>
            <person name="Larimer F."/>
            <person name="Land M."/>
            <person name="Hauser L."/>
            <person name="Kyrpides N."/>
            <person name="Mikhailova N."/>
            <person name="Janssen P.H."/>
            <person name="Kuske C.R."/>
            <person name="Richardson P."/>
        </authorList>
    </citation>
    <scope>NUCLEOTIDE SEQUENCE</scope>
    <source>
        <strain evidence="8">Ellin6076</strain>
    </source>
</reference>
<keyword evidence="2 7" id="KW-0812">Transmembrane</keyword>
<keyword evidence="3 7" id="KW-1133">Transmembrane helix</keyword>
<keyword evidence="5 7" id="KW-0456">Lyase</keyword>
<dbReference type="Gene3D" id="3.30.160.60">
    <property type="entry name" value="Classic Zinc Finger"/>
    <property type="match status" value="1"/>
</dbReference>
<dbReference type="Gene3D" id="3.30.1490.480">
    <property type="entry name" value="Endolytic murein transglycosylase"/>
    <property type="match status" value="1"/>
</dbReference>
<name>Q01QZ4_SOLUE</name>
<evidence type="ECO:0000256" key="4">
    <source>
        <dbReference type="ARBA" id="ARBA00023136"/>
    </source>
</evidence>
<dbReference type="AlphaFoldDB" id="Q01QZ4"/>
<evidence type="ECO:0000256" key="7">
    <source>
        <dbReference type="HAMAP-Rule" id="MF_02065"/>
    </source>
</evidence>
<protein>
    <recommendedName>
        <fullName evidence="7">Endolytic murein transglycosylase</fullName>
        <ecNumber evidence="7">4.2.2.29</ecNumber>
    </recommendedName>
    <alternativeName>
        <fullName evidence="7">Peptidoglycan lytic transglycosylase</fullName>
    </alternativeName>
    <alternativeName>
        <fullName evidence="7">Peptidoglycan polymerization terminase</fullName>
    </alternativeName>
</protein>
<dbReference type="InParanoid" id="Q01QZ4"/>
<comment type="function">
    <text evidence="7">Functions as a peptidoglycan terminase that cleaves nascent peptidoglycan strands endolytically to terminate their elongation.</text>
</comment>
<feature type="site" description="Important for catalytic activity" evidence="7">
    <location>
        <position position="207"/>
    </location>
</feature>
<comment type="catalytic activity">
    <reaction evidence="7">
        <text>a peptidoglycan chain = a peptidoglycan chain with N-acetyl-1,6-anhydromuramyl-[peptide] at the reducing end + a peptidoglycan chain with N-acetylglucosamine at the non-reducing end.</text>
        <dbReference type="EC" id="4.2.2.29"/>
    </reaction>
</comment>
<dbReference type="EMBL" id="CP000473">
    <property type="protein sequence ID" value="ABJ87926.1"/>
    <property type="molecule type" value="Genomic_DNA"/>
</dbReference>
<dbReference type="FunCoup" id="Q01QZ4">
    <property type="interactions" value="379"/>
</dbReference>
<dbReference type="GO" id="GO:0071555">
    <property type="term" value="P:cell wall organization"/>
    <property type="evidence" value="ECO:0007669"/>
    <property type="project" value="UniProtKB-KW"/>
</dbReference>
<evidence type="ECO:0000256" key="5">
    <source>
        <dbReference type="ARBA" id="ARBA00023239"/>
    </source>
</evidence>